<dbReference type="Proteomes" id="UP001218362">
    <property type="component" value="Chromosome"/>
</dbReference>
<proteinExistence type="predicted"/>
<evidence type="ECO:0008006" key="4">
    <source>
        <dbReference type="Google" id="ProtNLM"/>
    </source>
</evidence>
<dbReference type="EMBL" id="CP119316">
    <property type="protein sequence ID" value="WEK46090.1"/>
    <property type="molecule type" value="Genomic_DNA"/>
</dbReference>
<name>A0AAJ6BP58_9SPHN</name>
<evidence type="ECO:0000313" key="3">
    <source>
        <dbReference type="Proteomes" id="UP001218362"/>
    </source>
</evidence>
<sequence length="285" mass="31660">MDLSQFATDTPVIRHDGWNPERKIRFLDHLAAKGDVRRACAAAGMSHEAAYRLRRRDPLFGRGWNAALALSRESNAEVLRCRAIDGIEEDIWFRGEFVGTRVRHDSRLLLAHLARLDKVADQQQARHDAGRFDEILALILEEEAPEEFGETYGELPPDRTGFVADAARHAKAVVRWNWPDAEEDEDAEPLTPDEEWERDEDRRIEVEEACDEAAHDATLEATALWDEWFRRACGLVDDVLGRTPSTVSTSGGAAPAPTAAKPFGQASVSCPPAGGEDSAAYSDRS</sequence>
<feature type="region of interest" description="Disordered" evidence="1">
    <location>
        <begin position="245"/>
        <end position="285"/>
    </location>
</feature>
<protein>
    <recommendedName>
        <fullName evidence="4">Terminase small subunit</fullName>
    </recommendedName>
</protein>
<feature type="region of interest" description="Disordered" evidence="1">
    <location>
        <begin position="179"/>
        <end position="199"/>
    </location>
</feature>
<evidence type="ECO:0000256" key="1">
    <source>
        <dbReference type="SAM" id="MobiDB-lite"/>
    </source>
</evidence>
<feature type="compositionally biased region" description="Low complexity" evidence="1">
    <location>
        <begin position="248"/>
        <end position="260"/>
    </location>
</feature>
<accession>A0AAJ6BP58</accession>
<evidence type="ECO:0000313" key="2">
    <source>
        <dbReference type="EMBL" id="WEK46090.1"/>
    </source>
</evidence>
<gene>
    <name evidence="2" type="ORF">P0Y56_13855</name>
</gene>
<dbReference type="AlphaFoldDB" id="A0AAJ6BP58"/>
<reference evidence="2" key="1">
    <citation type="submission" date="2023-03" db="EMBL/GenBank/DDBJ databases">
        <title>Andean soil-derived lignocellulolytic bacterial consortium as a source of novel taxa and putative plastic-active enzymes.</title>
        <authorList>
            <person name="Diaz-Garcia L."/>
            <person name="Chuvochina M."/>
            <person name="Feuerriegel G."/>
            <person name="Bunk B."/>
            <person name="Sproer C."/>
            <person name="Streit W.R."/>
            <person name="Rodriguez L.M."/>
            <person name="Overmann J."/>
            <person name="Jimenez D.J."/>
        </authorList>
    </citation>
    <scope>NUCLEOTIDE SEQUENCE</scope>
    <source>
        <strain evidence="2">MAG 26</strain>
    </source>
</reference>
<organism evidence="2 3">
    <name type="scientific">Candidatus Andeanibacterium colombiense</name>
    <dbReference type="NCBI Taxonomy" id="3121345"/>
    <lineage>
        <taxon>Bacteria</taxon>
        <taxon>Pseudomonadati</taxon>
        <taxon>Pseudomonadota</taxon>
        <taxon>Alphaproteobacteria</taxon>
        <taxon>Sphingomonadales</taxon>
        <taxon>Sphingomonadaceae</taxon>
        <taxon>Candidatus Andeanibacterium</taxon>
    </lineage>
</organism>
<feature type="compositionally biased region" description="Acidic residues" evidence="1">
    <location>
        <begin position="180"/>
        <end position="198"/>
    </location>
</feature>
<dbReference type="KEGG" id="acob:P0Y56_13855"/>